<sequence length="62" mass="7002">VEAELALTRFAEYYNYHRLSGVLGWLTPAERYDGTPFTDRGFENIAALAHLQPWLQATMSAA</sequence>
<name>A0A934K957_9BACT</name>
<evidence type="ECO:0000313" key="1">
    <source>
        <dbReference type="EMBL" id="MBJ7597990.1"/>
    </source>
</evidence>
<feature type="non-terminal residue" evidence="1">
    <location>
        <position position="1"/>
    </location>
</feature>
<organism evidence="1 2">
    <name type="scientific">Candidatus Nephthysia bennettiae</name>
    <dbReference type="NCBI Taxonomy" id="3127016"/>
    <lineage>
        <taxon>Bacteria</taxon>
        <taxon>Bacillati</taxon>
        <taxon>Candidatus Dormiibacterota</taxon>
        <taxon>Candidatus Dormibacteria</taxon>
        <taxon>Candidatus Dormibacterales</taxon>
        <taxon>Candidatus Dormibacteraceae</taxon>
        <taxon>Candidatus Nephthysia</taxon>
    </lineage>
</organism>
<proteinExistence type="predicted"/>
<accession>A0A934K957</accession>
<gene>
    <name evidence="1" type="ORF">JF922_07870</name>
</gene>
<evidence type="ECO:0000313" key="2">
    <source>
        <dbReference type="Proteomes" id="UP000612893"/>
    </source>
</evidence>
<keyword evidence="2" id="KW-1185">Reference proteome</keyword>
<protein>
    <submittedName>
        <fullName evidence="1">Uncharacterized protein</fullName>
    </submittedName>
</protein>
<dbReference type="Proteomes" id="UP000612893">
    <property type="component" value="Unassembled WGS sequence"/>
</dbReference>
<dbReference type="AlphaFoldDB" id="A0A934K957"/>
<comment type="caution">
    <text evidence="1">The sequence shown here is derived from an EMBL/GenBank/DDBJ whole genome shotgun (WGS) entry which is preliminary data.</text>
</comment>
<dbReference type="EMBL" id="JAEKNR010000087">
    <property type="protein sequence ID" value="MBJ7597990.1"/>
    <property type="molecule type" value="Genomic_DNA"/>
</dbReference>
<reference evidence="1" key="1">
    <citation type="submission" date="2020-10" db="EMBL/GenBank/DDBJ databases">
        <title>Ca. Dormibacterota MAGs.</title>
        <authorList>
            <person name="Montgomery K."/>
        </authorList>
    </citation>
    <scope>NUCLEOTIDE SEQUENCE [LARGE SCALE GENOMIC DNA]</scope>
    <source>
        <strain evidence="1">SC8812_S17_10</strain>
    </source>
</reference>